<proteinExistence type="predicted"/>
<comment type="caution">
    <text evidence="2">The sequence shown here is derived from an EMBL/GenBank/DDBJ whole genome shotgun (WGS) entry which is preliminary data.</text>
</comment>
<name>A0ABX2CR61_9CYAN</name>
<organism evidence="2 3">
    <name type="scientific">Microcoleus asticus IPMA8</name>
    <dbReference type="NCBI Taxonomy" id="2563858"/>
    <lineage>
        <taxon>Bacteria</taxon>
        <taxon>Bacillati</taxon>
        <taxon>Cyanobacteriota</taxon>
        <taxon>Cyanophyceae</taxon>
        <taxon>Oscillatoriophycideae</taxon>
        <taxon>Oscillatoriales</taxon>
        <taxon>Microcoleaceae</taxon>
        <taxon>Microcoleus</taxon>
        <taxon>Microcoleus asticus</taxon>
    </lineage>
</organism>
<dbReference type="RefSeq" id="WP_172185333.1">
    <property type="nucleotide sequence ID" value="NZ_CAWPPK010000274.1"/>
</dbReference>
<feature type="signal peptide" evidence="1">
    <location>
        <begin position="1"/>
        <end position="27"/>
    </location>
</feature>
<keyword evidence="1" id="KW-0732">Signal</keyword>
<feature type="chain" id="PRO_5046876165" description="Lipoprotein" evidence="1">
    <location>
        <begin position="28"/>
        <end position="133"/>
    </location>
</feature>
<sequence>MKLNIRLACLVALSTLAVAVSPTLSNANPVPESETDGVTVINNNIELNRAKNLARQAAEIANGGLGNYRAEASMHGTSEESPFVDNGDGSWTFTFQGYKPGTSVYTVETVVTVSQDGKVRVDYNGRIREKAQF</sequence>
<evidence type="ECO:0000313" key="2">
    <source>
        <dbReference type="EMBL" id="NQE32866.1"/>
    </source>
</evidence>
<dbReference type="Proteomes" id="UP000702425">
    <property type="component" value="Unassembled WGS sequence"/>
</dbReference>
<gene>
    <name evidence="2" type="ORF">E5S67_00583</name>
</gene>
<keyword evidence="3" id="KW-1185">Reference proteome</keyword>
<dbReference type="EMBL" id="SRRZ01000006">
    <property type="protein sequence ID" value="NQE32866.1"/>
    <property type="molecule type" value="Genomic_DNA"/>
</dbReference>
<evidence type="ECO:0000256" key="1">
    <source>
        <dbReference type="SAM" id="SignalP"/>
    </source>
</evidence>
<evidence type="ECO:0008006" key="4">
    <source>
        <dbReference type="Google" id="ProtNLM"/>
    </source>
</evidence>
<reference evidence="2 3" key="1">
    <citation type="journal article" date="2020" name="Sci. Rep.">
        <title>A novel cyanobacterial geosmin producer, revising GeoA distribution and dispersion patterns in Bacteria.</title>
        <authorList>
            <person name="Churro C."/>
            <person name="Semedo-Aguiar A.P."/>
            <person name="Silva A.D."/>
            <person name="Pereira-Leal J.B."/>
            <person name="Leite R.B."/>
        </authorList>
    </citation>
    <scope>NUCLEOTIDE SEQUENCE [LARGE SCALE GENOMIC DNA]</scope>
    <source>
        <strain evidence="2 3">IPMA8</strain>
    </source>
</reference>
<evidence type="ECO:0000313" key="3">
    <source>
        <dbReference type="Proteomes" id="UP000702425"/>
    </source>
</evidence>
<accession>A0ABX2CR61</accession>
<protein>
    <recommendedName>
        <fullName evidence="4">Lipoprotein</fullName>
    </recommendedName>
</protein>